<keyword evidence="4 11" id="KW-0812">Transmembrane</keyword>
<evidence type="ECO:0000256" key="4">
    <source>
        <dbReference type="ARBA" id="ARBA00022692"/>
    </source>
</evidence>
<keyword evidence="5 12" id="KW-1133">Transmembrane helix</keyword>
<dbReference type="GO" id="GO:0005886">
    <property type="term" value="C:plasma membrane"/>
    <property type="evidence" value="ECO:0007669"/>
    <property type="project" value="TreeGrafter"/>
</dbReference>
<dbReference type="Proteomes" id="UP000085678">
    <property type="component" value="Unplaced"/>
</dbReference>
<dbReference type="InterPro" id="IPR001873">
    <property type="entry name" value="ENaC"/>
</dbReference>
<dbReference type="Pfam" id="PF00858">
    <property type="entry name" value="ASC"/>
    <property type="match status" value="2"/>
</dbReference>
<dbReference type="FunCoup" id="A0A2R2MR83">
    <property type="interactions" value="56"/>
</dbReference>
<evidence type="ECO:0000256" key="8">
    <source>
        <dbReference type="ARBA" id="ARBA00023136"/>
    </source>
</evidence>
<dbReference type="Gene3D" id="1.10.287.820">
    <property type="entry name" value="Acid-sensing ion channel domain"/>
    <property type="match status" value="1"/>
</dbReference>
<dbReference type="GeneID" id="112042439"/>
<dbReference type="KEGG" id="lak:112042439"/>
<reference evidence="14" key="1">
    <citation type="submission" date="2025-08" db="UniProtKB">
        <authorList>
            <consortium name="RefSeq"/>
        </authorList>
    </citation>
    <scope>IDENTIFICATION</scope>
    <source>
        <tissue evidence="14">Gonads</tissue>
    </source>
</reference>
<dbReference type="AlphaFoldDB" id="A0A2R2MR83"/>
<keyword evidence="3 11" id="KW-0894">Sodium channel</keyword>
<keyword evidence="2 11" id="KW-0813">Transport</keyword>
<evidence type="ECO:0000256" key="10">
    <source>
        <dbReference type="ARBA" id="ARBA00023303"/>
    </source>
</evidence>
<dbReference type="InParanoid" id="A0A2R2MR83"/>
<dbReference type="Gene3D" id="1.10.287.770">
    <property type="entry name" value="YojJ-like"/>
    <property type="match status" value="1"/>
</dbReference>
<gene>
    <name evidence="14" type="primary">LOC112042439</name>
</gene>
<name>A0A2R2MR83_LINAN</name>
<keyword evidence="13" id="KW-1185">Reference proteome</keyword>
<keyword evidence="8 12" id="KW-0472">Membrane</keyword>
<sequence>MNPATVYPTLHVKDSDLKGVSSRSITGEADEEETSAKNELSTFAAEVSILGLKQSANPRYSYARRAVWLCFVLAGFGGLVYHLKDRIDYYRSNPATVNIEIIPNDTLVFPTLTLCTNSPFKASSLKANNETEVGSLFDQVLNVSAVNWTRYDFTHTNWTDFHMRNGFQVKDVFMSLNLHNPEDRPDGNTGILIPPGGFTNIALKLKHLVNLPPPHGKCGERPLAYYKKYSKTNCQTECLHNLTLTRCHCRLTFYPYVPGFRDCSPKDRKLCVDPLTFLNRSQLHRQCGCKVACETFKYETSSTYTKLSESTFENVQEWNMLQERLEDFIGVLIFYPDMSYEEVVQQEAYSTLALLADIGGALGLVLGSTLMTLAEILDFFFGLCVWKALGVRI</sequence>
<feature type="transmembrane region" description="Helical" evidence="12">
    <location>
        <begin position="66"/>
        <end position="83"/>
    </location>
</feature>
<evidence type="ECO:0000313" key="14">
    <source>
        <dbReference type="RefSeq" id="XP_023932764.1"/>
    </source>
</evidence>
<dbReference type="PANTHER" id="PTHR11690">
    <property type="entry name" value="AMILORIDE-SENSITIVE SODIUM CHANNEL-RELATED"/>
    <property type="match status" value="1"/>
</dbReference>
<evidence type="ECO:0000256" key="12">
    <source>
        <dbReference type="SAM" id="Phobius"/>
    </source>
</evidence>
<comment type="subcellular location">
    <subcellularLocation>
        <location evidence="1">Membrane</location>
        <topology evidence="1">Multi-pass membrane protein</topology>
    </subcellularLocation>
</comment>
<dbReference type="GO" id="GO:0015280">
    <property type="term" value="F:ligand-gated sodium channel activity"/>
    <property type="evidence" value="ECO:0007669"/>
    <property type="project" value="TreeGrafter"/>
</dbReference>
<proteinExistence type="inferred from homology"/>
<organism evidence="13 14">
    <name type="scientific">Lingula anatina</name>
    <name type="common">Brachiopod</name>
    <name type="synonym">Lingula unguis</name>
    <dbReference type="NCBI Taxonomy" id="7574"/>
    <lineage>
        <taxon>Eukaryota</taxon>
        <taxon>Metazoa</taxon>
        <taxon>Spiralia</taxon>
        <taxon>Lophotrochozoa</taxon>
        <taxon>Brachiopoda</taxon>
        <taxon>Linguliformea</taxon>
        <taxon>Lingulata</taxon>
        <taxon>Lingulida</taxon>
        <taxon>Linguloidea</taxon>
        <taxon>Lingulidae</taxon>
        <taxon>Lingula</taxon>
    </lineage>
</organism>
<evidence type="ECO:0000256" key="1">
    <source>
        <dbReference type="ARBA" id="ARBA00004141"/>
    </source>
</evidence>
<evidence type="ECO:0000256" key="6">
    <source>
        <dbReference type="ARBA" id="ARBA00023053"/>
    </source>
</evidence>
<dbReference type="RefSeq" id="XP_023932764.1">
    <property type="nucleotide sequence ID" value="XM_024076996.1"/>
</dbReference>
<evidence type="ECO:0000256" key="2">
    <source>
        <dbReference type="ARBA" id="ARBA00022448"/>
    </source>
</evidence>
<dbReference type="STRING" id="7574.A0A2R2MR83"/>
<evidence type="ECO:0000256" key="9">
    <source>
        <dbReference type="ARBA" id="ARBA00023201"/>
    </source>
</evidence>
<evidence type="ECO:0000256" key="7">
    <source>
        <dbReference type="ARBA" id="ARBA00023065"/>
    </source>
</evidence>
<comment type="similarity">
    <text evidence="11">Belongs to the amiloride-sensitive sodium channel (TC 1.A.6) family.</text>
</comment>
<dbReference type="OrthoDB" id="6109890at2759"/>
<evidence type="ECO:0000256" key="5">
    <source>
        <dbReference type="ARBA" id="ARBA00022989"/>
    </source>
</evidence>
<keyword evidence="9 11" id="KW-0739">Sodium transport</keyword>
<evidence type="ECO:0000256" key="3">
    <source>
        <dbReference type="ARBA" id="ARBA00022461"/>
    </source>
</evidence>
<accession>A0A2R2MR83</accession>
<evidence type="ECO:0000313" key="13">
    <source>
        <dbReference type="Proteomes" id="UP000085678"/>
    </source>
</evidence>
<evidence type="ECO:0000256" key="11">
    <source>
        <dbReference type="RuleBase" id="RU000679"/>
    </source>
</evidence>
<keyword evidence="10 11" id="KW-0407">Ion channel</keyword>
<keyword evidence="6" id="KW-0915">Sodium</keyword>
<keyword evidence="7 11" id="KW-0406">Ion transport</keyword>
<protein>
    <submittedName>
        <fullName evidence="14">Acid-sensing ion channel 3-like</fullName>
    </submittedName>
</protein>